<dbReference type="Proteomes" id="UP001203665">
    <property type="component" value="Unassembled WGS sequence"/>
</dbReference>
<organism evidence="1 2">
    <name type="scientific">Alkalicoccobacillus plakortidis</name>
    <dbReference type="NCBI Taxonomy" id="444060"/>
    <lineage>
        <taxon>Bacteria</taxon>
        <taxon>Bacillati</taxon>
        <taxon>Bacillota</taxon>
        <taxon>Bacilli</taxon>
        <taxon>Bacillales</taxon>
        <taxon>Bacillaceae</taxon>
        <taxon>Alkalicoccobacillus</taxon>
    </lineage>
</organism>
<protein>
    <submittedName>
        <fullName evidence="1">Phage tail protein</fullName>
    </submittedName>
</protein>
<gene>
    <name evidence="1" type="ORF">NDM98_08740</name>
</gene>
<accession>A0ABT0XII1</accession>
<comment type="caution">
    <text evidence="1">The sequence shown here is derived from an EMBL/GenBank/DDBJ whole genome shotgun (WGS) entry which is preliminary data.</text>
</comment>
<proteinExistence type="predicted"/>
<keyword evidence="2" id="KW-1185">Reference proteome</keyword>
<dbReference type="Gene3D" id="2.40.30.200">
    <property type="match status" value="1"/>
</dbReference>
<evidence type="ECO:0000313" key="2">
    <source>
        <dbReference type="Proteomes" id="UP001203665"/>
    </source>
</evidence>
<dbReference type="EMBL" id="JAMQJY010000001">
    <property type="protein sequence ID" value="MCM2675570.1"/>
    <property type="molecule type" value="Genomic_DNA"/>
</dbReference>
<dbReference type="RefSeq" id="WP_251606446.1">
    <property type="nucleotide sequence ID" value="NZ_JAMQJY010000001.1"/>
</dbReference>
<sequence length="236" mass="27278">MSWDGIEFNGLHSYRDLGLTIESRNLGKPSKIKKMERIPYSNIEYDFSSLYGEQEWTERELTYTFNIAGKKARHYFQELETQLLNWLQAPFRKLPLKDDTLSDFYFLAESVSSAETDFQFVMGKVTVTFTAYSHKIARFPEGHGLWDEINFLWDYFQDTMFKVNGSLDVILQNPGSRKAKPEIKTSASIKIIKDGVTYDIPAGTKSSYDFTLSPGVNRLRILGSAEVSFIYYKEMI</sequence>
<evidence type="ECO:0000313" key="1">
    <source>
        <dbReference type="EMBL" id="MCM2675570.1"/>
    </source>
</evidence>
<reference evidence="1" key="1">
    <citation type="submission" date="2022-06" db="EMBL/GenBank/DDBJ databases">
        <title>Alkalicoccobacillus porphyridii sp. nov., isolated from a marine red alga, Porphyridium purpureum and reclassification of Shouchella plakortidis and Shouchella gibsonii as Alkalicoccobacillus plakortidis comb. nov. and Alkalicoccobacillus gibsonii comb. nov.</title>
        <authorList>
            <person name="Kim K.H."/>
            <person name="Lee J.K."/>
            <person name="Han D.M."/>
            <person name="Baek J.H."/>
            <person name="Jeon C.O."/>
        </authorList>
    </citation>
    <scope>NUCLEOTIDE SEQUENCE</scope>
    <source>
        <strain evidence="1">DSM 19153</strain>
    </source>
</reference>
<name>A0ABT0XII1_9BACI</name>